<dbReference type="EMBL" id="KI392060">
    <property type="protein sequence ID" value="ERN20194.1"/>
    <property type="molecule type" value="Genomic_DNA"/>
</dbReference>
<keyword evidence="3" id="KW-1185">Reference proteome</keyword>
<name>U5DCD6_AMBTC</name>
<accession>U5DCD6</accession>
<dbReference type="STRING" id="13333.U5DCD6"/>
<reference evidence="3" key="1">
    <citation type="journal article" date="2013" name="Science">
        <title>The Amborella genome and the evolution of flowering plants.</title>
        <authorList>
            <consortium name="Amborella Genome Project"/>
        </authorList>
    </citation>
    <scope>NUCLEOTIDE SEQUENCE [LARGE SCALE GENOMIC DNA]</scope>
</reference>
<evidence type="ECO:0000313" key="3">
    <source>
        <dbReference type="Proteomes" id="UP000017836"/>
    </source>
</evidence>
<evidence type="ECO:0000256" key="1">
    <source>
        <dbReference type="SAM" id="MobiDB-lite"/>
    </source>
</evidence>
<dbReference type="Pfam" id="PF15243">
    <property type="entry name" value="ANAPC15"/>
    <property type="match status" value="1"/>
</dbReference>
<dbReference type="eggNOG" id="ENOG502S29H">
    <property type="taxonomic scope" value="Eukaryota"/>
</dbReference>
<dbReference type="InterPro" id="IPR026182">
    <property type="entry name" value="ANAPC15"/>
</dbReference>
<dbReference type="AlphaFoldDB" id="U5DCD6"/>
<dbReference type="Proteomes" id="UP000017836">
    <property type="component" value="Unassembled WGS sequence"/>
</dbReference>
<protein>
    <submittedName>
        <fullName evidence="2">Uncharacterized protein</fullName>
    </submittedName>
</protein>
<proteinExistence type="predicted"/>
<evidence type="ECO:0000313" key="2">
    <source>
        <dbReference type="EMBL" id="ERN20194.1"/>
    </source>
</evidence>
<sequence length="98" mass="11076">MLQFSTFVNRFPSSSLIPSFLLVPSQPPPTHNEDLLLAMEESDLEEKWSDIRKANGTVVWIGKVKVENDKEEFDADAEDNDADNVEESEGDEFEQETG</sequence>
<organism evidence="2 3">
    <name type="scientific">Amborella trichopoda</name>
    <dbReference type="NCBI Taxonomy" id="13333"/>
    <lineage>
        <taxon>Eukaryota</taxon>
        <taxon>Viridiplantae</taxon>
        <taxon>Streptophyta</taxon>
        <taxon>Embryophyta</taxon>
        <taxon>Tracheophyta</taxon>
        <taxon>Spermatophyta</taxon>
        <taxon>Magnoliopsida</taxon>
        <taxon>Amborellales</taxon>
        <taxon>Amborellaceae</taxon>
        <taxon>Amborella</taxon>
    </lineage>
</organism>
<dbReference type="GO" id="GO:0090266">
    <property type="term" value="P:regulation of mitotic cell cycle spindle assembly checkpoint"/>
    <property type="evidence" value="ECO:0007669"/>
    <property type="project" value="InterPro"/>
</dbReference>
<feature type="region of interest" description="Disordered" evidence="1">
    <location>
        <begin position="70"/>
        <end position="98"/>
    </location>
</feature>
<dbReference type="HOGENOM" id="CLU_181833_0_0_1"/>
<dbReference type="OMA" id="PPTHNED"/>
<dbReference type="PANTHER" id="PTHR37771">
    <property type="entry name" value="OS02G0593400 PROTEIN"/>
    <property type="match status" value="1"/>
</dbReference>
<dbReference type="PANTHER" id="PTHR37771:SF2">
    <property type="entry name" value="OS02G0593400 PROTEIN"/>
    <property type="match status" value="1"/>
</dbReference>
<dbReference type="GO" id="GO:0005680">
    <property type="term" value="C:anaphase-promoting complex"/>
    <property type="evidence" value="ECO:0007669"/>
    <property type="project" value="InterPro"/>
</dbReference>
<gene>
    <name evidence="2" type="ORF">AMTR_s00066p00117130</name>
</gene>
<dbReference type="Gramene" id="ERN20194">
    <property type="protein sequence ID" value="ERN20194"/>
    <property type="gene ID" value="AMTR_s00066p00117130"/>
</dbReference>